<feature type="chain" id="PRO_5008389987" evidence="1">
    <location>
        <begin position="22"/>
        <end position="270"/>
    </location>
</feature>
<feature type="signal peptide" evidence="1">
    <location>
        <begin position="1"/>
        <end position="21"/>
    </location>
</feature>
<accession>A0A1A9I703</accession>
<dbReference type="Proteomes" id="UP000077667">
    <property type="component" value="Chromosome"/>
</dbReference>
<dbReference type="EMBL" id="CP015772">
    <property type="protein sequence ID" value="ANH83396.1"/>
    <property type="molecule type" value="Genomic_DNA"/>
</dbReference>
<protein>
    <submittedName>
        <fullName evidence="2">Uncharacterized protein</fullName>
    </submittedName>
</protein>
<dbReference type="Gene3D" id="2.120.10.30">
    <property type="entry name" value="TolB, C-terminal domain"/>
    <property type="match status" value="1"/>
</dbReference>
<dbReference type="InterPro" id="IPR011042">
    <property type="entry name" value="6-blade_b-propeller_TolB-like"/>
</dbReference>
<evidence type="ECO:0000313" key="2">
    <source>
        <dbReference type="EMBL" id="ANH83396.1"/>
    </source>
</evidence>
<sequence length="270" mass="31277">MKRRIFILLALKLLLVTAAQAQLVVQQQKTIPGNYTTVAVDNLENIYLVSATNQLKKLSETGDSVAVYNNVKKLGEATLLDVSNPLRVLIYYQSFATVVMLDRLLSPVNTIDLRKQNIFNVQAIGLSYDGKIWLYDNMESMLKKINDDGSVLLKTPDFRQLFSETISPKQIIDRNQLVYLYDPAQGIYTFDYYGTYKGKLAITNWQHLRITDKYIFGNDDSRFYRYTFSSMKYDEWPIPDMLKTKNRYIFEDGRLYVLDAAGLTLYSYKH</sequence>
<dbReference type="KEGG" id="nia:A8C56_22570"/>
<name>A0A1A9I703_9BACT</name>
<dbReference type="RefSeq" id="WP_067760917.1">
    <property type="nucleotide sequence ID" value="NZ_CP015772.1"/>
</dbReference>
<evidence type="ECO:0000256" key="1">
    <source>
        <dbReference type="SAM" id="SignalP"/>
    </source>
</evidence>
<dbReference type="STRING" id="1176587.A8C56_22570"/>
<dbReference type="AlphaFoldDB" id="A0A1A9I703"/>
<reference evidence="2 3" key="1">
    <citation type="submission" date="2016-05" db="EMBL/GenBank/DDBJ databases">
        <title>Niabella ginsenosidivorans BS26 whole genome sequencing.</title>
        <authorList>
            <person name="Im W.T."/>
            <person name="Siddiqi M.Z."/>
        </authorList>
    </citation>
    <scope>NUCLEOTIDE SEQUENCE [LARGE SCALE GENOMIC DNA]</scope>
    <source>
        <strain evidence="2 3">BS26</strain>
    </source>
</reference>
<evidence type="ECO:0000313" key="3">
    <source>
        <dbReference type="Proteomes" id="UP000077667"/>
    </source>
</evidence>
<dbReference type="OrthoDB" id="1143207at2"/>
<keyword evidence="3" id="KW-1185">Reference proteome</keyword>
<keyword evidence="1" id="KW-0732">Signal</keyword>
<gene>
    <name evidence="2" type="ORF">A8C56_22570</name>
</gene>
<dbReference type="SUPFAM" id="SSF101898">
    <property type="entry name" value="NHL repeat"/>
    <property type="match status" value="1"/>
</dbReference>
<proteinExistence type="predicted"/>
<organism evidence="2 3">
    <name type="scientific">Niabella ginsenosidivorans</name>
    <dbReference type="NCBI Taxonomy" id="1176587"/>
    <lineage>
        <taxon>Bacteria</taxon>
        <taxon>Pseudomonadati</taxon>
        <taxon>Bacteroidota</taxon>
        <taxon>Chitinophagia</taxon>
        <taxon>Chitinophagales</taxon>
        <taxon>Chitinophagaceae</taxon>
        <taxon>Niabella</taxon>
    </lineage>
</organism>